<evidence type="ECO:0000256" key="9">
    <source>
        <dbReference type="SAM" id="MobiDB-lite"/>
    </source>
</evidence>
<dbReference type="Gramene" id="KFK36186">
    <property type="protein sequence ID" value="KFK36186"/>
    <property type="gene ID" value="AALP_AA4G089500"/>
</dbReference>
<keyword evidence="3" id="KW-0808">Transferase</keyword>
<dbReference type="GO" id="GO:0061630">
    <property type="term" value="F:ubiquitin protein ligase activity"/>
    <property type="evidence" value="ECO:0007669"/>
    <property type="project" value="UniProtKB-EC"/>
</dbReference>
<dbReference type="PANTHER" id="PTHR15710">
    <property type="entry name" value="E3 UBIQUITIN-PROTEIN LIGASE PRAJA"/>
    <property type="match status" value="1"/>
</dbReference>
<dbReference type="OrthoDB" id="8062037at2759"/>
<sequence length="332" mass="38089">MPSSLPVTQTDGAPNGVFRTFGLYWCYHCHRTVRIASSNPSEIACPRCLRQFVVEIEMRRPRTTFNHVTPPFDTSPEARLLEALSLMFDPPIRGGFGTDPFLRARSRNMEPQPRPRPLHRRRHSLDNDNNGRLAPPRRTYVILRPVDLTTPLGNMIGPPNLTAPPRRVNPQDFFTGSSGLEELIEQLTQDDRPGPPPASEATIDALPTVKITQQHLANDMSQCTVCMEEFIVGGEAKELPCKHIYHNDCIIPWLRLHNSCPICRRDLQPVNTISDSRERGDSVRDDVAERRRPRWMQLGNMWPFRARYQRVSPEETQRNPRVQSQWAYCNIL</sequence>
<dbReference type="Proteomes" id="UP000029120">
    <property type="component" value="Chromosome 4"/>
</dbReference>
<dbReference type="InterPro" id="IPR001841">
    <property type="entry name" value="Znf_RING"/>
</dbReference>
<reference evidence="12" key="1">
    <citation type="journal article" date="2015" name="Nat. Plants">
        <title>Genome expansion of Arabis alpina linked with retrotransposition and reduced symmetric DNA methylation.</title>
        <authorList>
            <person name="Willing E.M."/>
            <person name="Rawat V."/>
            <person name="Mandakova T."/>
            <person name="Maumus F."/>
            <person name="James G.V."/>
            <person name="Nordstroem K.J."/>
            <person name="Becker C."/>
            <person name="Warthmann N."/>
            <person name="Chica C."/>
            <person name="Szarzynska B."/>
            <person name="Zytnicki M."/>
            <person name="Albani M.C."/>
            <person name="Kiefer C."/>
            <person name="Bergonzi S."/>
            <person name="Castaings L."/>
            <person name="Mateos J.L."/>
            <person name="Berns M.C."/>
            <person name="Bujdoso N."/>
            <person name="Piofczyk T."/>
            <person name="de Lorenzo L."/>
            <person name="Barrero-Sicilia C."/>
            <person name="Mateos I."/>
            <person name="Piednoel M."/>
            <person name="Hagmann J."/>
            <person name="Chen-Min-Tao R."/>
            <person name="Iglesias-Fernandez R."/>
            <person name="Schuster S.C."/>
            <person name="Alonso-Blanco C."/>
            <person name="Roudier F."/>
            <person name="Carbonero P."/>
            <person name="Paz-Ares J."/>
            <person name="Davis S.J."/>
            <person name="Pecinka A."/>
            <person name="Quesneville H."/>
            <person name="Colot V."/>
            <person name="Lysak M.A."/>
            <person name="Weigel D."/>
            <person name="Coupland G."/>
            <person name="Schneeberger K."/>
        </authorList>
    </citation>
    <scope>NUCLEOTIDE SEQUENCE [LARGE SCALE GENOMIC DNA]</scope>
    <source>
        <strain evidence="12">cv. Pajares</strain>
    </source>
</reference>
<dbReference type="SUPFAM" id="SSF57850">
    <property type="entry name" value="RING/U-box"/>
    <property type="match status" value="1"/>
</dbReference>
<keyword evidence="5 8" id="KW-0863">Zinc-finger</keyword>
<dbReference type="GO" id="GO:0005737">
    <property type="term" value="C:cytoplasm"/>
    <property type="evidence" value="ECO:0007669"/>
    <property type="project" value="TreeGrafter"/>
</dbReference>
<dbReference type="EMBL" id="CM002872">
    <property type="protein sequence ID" value="KFK36186.1"/>
    <property type="molecule type" value="Genomic_DNA"/>
</dbReference>
<dbReference type="GO" id="GO:0008270">
    <property type="term" value="F:zinc ion binding"/>
    <property type="evidence" value="ECO:0007669"/>
    <property type="project" value="UniProtKB-KW"/>
</dbReference>
<evidence type="ECO:0000256" key="2">
    <source>
        <dbReference type="ARBA" id="ARBA00012483"/>
    </source>
</evidence>
<feature type="region of interest" description="Disordered" evidence="9">
    <location>
        <begin position="98"/>
        <end position="134"/>
    </location>
</feature>
<evidence type="ECO:0000313" key="11">
    <source>
        <dbReference type="EMBL" id="KFK36186.1"/>
    </source>
</evidence>
<dbReference type="CDD" id="cd16667">
    <property type="entry name" value="RING-H2_RNF126-like"/>
    <property type="match status" value="1"/>
</dbReference>
<proteinExistence type="predicted"/>
<dbReference type="FunFam" id="3.30.40.10:FF:000022">
    <property type="entry name" value="E3 ubiquitin-protein ligase RING1-like"/>
    <property type="match status" value="1"/>
</dbReference>
<dbReference type="InterPro" id="IPR039525">
    <property type="entry name" value="RNF126-like_zinc-ribbon"/>
</dbReference>
<feature type="domain" description="RING-type" evidence="10">
    <location>
        <begin position="223"/>
        <end position="264"/>
    </location>
</feature>
<protein>
    <recommendedName>
        <fullName evidence="2">RING-type E3 ubiquitin transferase</fullName>
        <ecNumber evidence="2">2.3.2.27</ecNumber>
    </recommendedName>
</protein>
<name>A0A087H234_ARAAL</name>
<evidence type="ECO:0000313" key="12">
    <source>
        <dbReference type="Proteomes" id="UP000029120"/>
    </source>
</evidence>
<dbReference type="PANTHER" id="PTHR15710:SF18">
    <property type="entry name" value="RING-TYPE E3 UBIQUITIN TRANSFERASE"/>
    <property type="match status" value="1"/>
</dbReference>
<comment type="catalytic activity">
    <reaction evidence="1">
        <text>S-ubiquitinyl-[E2 ubiquitin-conjugating enzyme]-L-cysteine + [acceptor protein]-L-lysine = [E2 ubiquitin-conjugating enzyme]-L-cysteine + N(6)-ubiquitinyl-[acceptor protein]-L-lysine.</text>
        <dbReference type="EC" id="2.3.2.27"/>
    </reaction>
</comment>
<dbReference type="Pfam" id="PF13639">
    <property type="entry name" value="zf-RING_2"/>
    <property type="match status" value="1"/>
</dbReference>
<evidence type="ECO:0000256" key="8">
    <source>
        <dbReference type="PROSITE-ProRule" id="PRU00175"/>
    </source>
</evidence>
<dbReference type="SMART" id="SM00184">
    <property type="entry name" value="RING"/>
    <property type="match status" value="1"/>
</dbReference>
<evidence type="ECO:0000256" key="6">
    <source>
        <dbReference type="ARBA" id="ARBA00022786"/>
    </source>
</evidence>
<evidence type="ECO:0000256" key="4">
    <source>
        <dbReference type="ARBA" id="ARBA00022723"/>
    </source>
</evidence>
<dbReference type="AlphaFoldDB" id="A0A087H234"/>
<organism evidence="11 12">
    <name type="scientific">Arabis alpina</name>
    <name type="common">Alpine rock-cress</name>
    <dbReference type="NCBI Taxonomy" id="50452"/>
    <lineage>
        <taxon>Eukaryota</taxon>
        <taxon>Viridiplantae</taxon>
        <taxon>Streptophyta</taxon>
        <taxon>Embryophyta</taxon>
        <taxon>Tracheophyta</taxon>
        <taxon>Spermatophyta</taxon>
        <taxon>Magnoliopsida</taxon>
        <taxon>eudicotyledons</taxon>
        <taxon>Gunneridae</taxon>
        <taxon>Pentapetalae</taxon>
        <taxon>rosids</taxon>
        <taxon>malvids</taxon>
        <taxon>Brassicales</taxon>
        <taxon>Brassicaceae</taxon>
        <taxon>Arabideae</taxon>
        <taxon>Arabis</taxon>
    </lineage>
</organism>
<evidence type="ECO:0000259" key="10">
    <source>
        <dbReference type="PROSITE" id="PS50089"/>
    </source>
</evidence>
<dbReference type="Pfam" id="PF14369">
    <property type="entry name" value="Zn_ribbon_19"/>
    <property type="match status" value="1"/>
</dbReference>
<dbReference type="InterPro" id="IPR013083">
    <property type="entry name" value="Znf_RING/FYVE/PHD"/>
</dbReference>
<evidence type="ECO:0000256" key="7">
    <source>
        <dbReference type="ARBA" id="ARBA00022833"/>
    </source>
</evidence>
<evidence type="ECO:0000256" key="1">
    <source>
        <dbReference type="ARBA" id="ARBA00000900"/>
    </source>
</evidence>
<dbReference type="Gene3D" id="3.30.40.10">
    <property type="entry name" value="Zinc/RING finger domain, C3HC4 (zinc finger)"/>
    <property type="match status" value="1"/>
</dbReference>
<keyword evidence="7" id="KW-0862">Zinc</keyword>
<evidence type="ECO:0000256" key="5">
    <source>
        <dbReference type="ARBA" id="ARBA00022771"/>
    </source>
</evidence>
<dbReference type="GO" id="GO:0016567">
    <property type="term" value="P:protein ubiquitination"/>
    <property type="evidence" value="ECO:0007669"/>
    <property type="project" value="TreeGrafter"/>
</dbReference>
<keyword evidence="4" id="KW-0479">Metal-binding</keyword>
<dbReference type="OMA" id="DAWEHGR"/>
<accession>A0A087H234</accession>
<gene>
    <name evidence="11" type="ordered locus">AALP_Aa4g089500</name>
</gene>
<keyword evidence="12" id="KW-1185">Reference proteome</keyword>
<dbReference type="PROSITE" id="PS50089">
    <property type="entry name" value="ZF_RING_2"/>
    <property type="match status" value="1"/>
</dbReference>
<evidence type="ECO:0000256" key="3">
    <source>
        <dbReference type="ARBA" id="ARBA00022679"/>
    </source>
</evidence>
<keyword evidence="6" id="KW-0833">Ubl conjugation pathway</keyword>
<dbReference type="eggNOG" id="KOG0800">
    <property type="taxonomic scope" value="Eukaryota"/>
</dbReference>
<dbReference type="EC" id="2.3.2.27" evidence="2"/>